<evidence type="ECO:0000259" key="2">
    <source>
        <dbReference type="Pfam" id="PF07762"/>
    </source>
</evidence>
<dbReference type="OrthoDB" id="629308at2759"/>
<keyword evidence="1" id="KW-1133">Transmembrane helix</keyword>
<reference evidence="4" key="1">
    <citation type="journal article" date="2019" name="Nat. Commun.">
        <title>The genome of broomcorn millet.</title>
        <authorList>
            <person name="Zou C."/>
            <person name="Miki D."/>
            <person name="Li D."/>
            <person name="Tang Q."/>
            <person name="Xiao L."/>
            <person name="Rajput S."/>
            <person name="Deng P."/>
            <person name="Jia W."/>
            <person name="Huang R."/>
            <person name="Zhang M."/>
            <person name="Sun Y."/>
            <person name="Hu J."/>
            <person name="Fu X."/>
            <person name="Schnable P.S."/>
            <person name="Li F."/>
            <person name="Zhang H."/>
            <person name="Feng B."/>
            <person name="Zhu X."/>
            <person name="Liu R."/>
            <person name="Schnable J.C."/>
            <person name="Zhu J.-K."/>
            <person name="Zhang H."/>
        </authorList>
    </citation>
    <scope>NUCLEOTIDE SEQUENCE [LARGE SCALE GENOMIC DNA]</scope>
</reference>
<evidence type="ECO:0000313" key="4">
    <source>
        <dbReference type="Proteomes" id="UP000275267"/>
    </source>
</evidence>
<dbReference type="PANTHER" id="PTHR33086:SF54">
    <property type="entry name" value="DUF1618 DOMAIN-CONTAINING PROTEIN"/>
    <property type="match status" value="1"/>
</dbReference>
<feature type="transmembrane region" description="Helical" evidence="1">
    <location>
        <begin position="31"/>
        <end position="50"/>
    </location>
</feature>
<dbReference type="InterPro" id="IPR011676">
    <property type="entry name" value="DUF1618"/>
</dbReference>
<name>A0A3L6TKM3_PANMI</name>
<feature type="transmembrane region" description="Helical" evidence="1">
    <location>
        <begin position="7"/>
        <end position="25"/>
    </location>
</feature>
<accession>A0A3L6TKM3</accession>
<feature type="domain" description="DUF1618" evidence="2">
    <location>
        <begin position="247"/>
        <end position="354"/>
    </location>
</feature>
<dbReference type="Pfam" id="PF07762">
    <property type="entry name" value="DUF1618"/>
    <property type="match status" value="1"/>
</dbReference>
<gene>
    <name evidence="3" type="ORF">C2845_PM01G23320</name>
</gene>
<keyword evidence="1" id="KW-0812">Transmembrane</keyword>
<dbReference type="EMBL" id="PQIB02000001">
    <property type="protein sequence ID" value="RLN40807.1"/>
    <property type="molecule type" value="Genomic_DNA"/>
</dbReference>
<dbReference type="Proteomes" id="UP000275267">
    <property type="component" value="Unassembled WGS sequence"/>
</dbReference>
<evidence type="ECO:0000256" key="1">
    <source>
        <dbReference type="SAM" id="Phobius"/>
    </source>
</evidence>
<dbReference type="AlphaFoldDB" id="A0A3L6TKM3"/>
<proteinExistence type="predicted"/>
<dbReference type="PANTHER" id="PTHR33086">
    <property type="entry name" value="OS05G0468200 PROTEIN-RELATED"/>
    <property type="match status" value="1"/>
</dbReference>
<evidence type="ECO:0000313" key="3">
    <source>
        <dbReference type="EMBL" id="RLN40807.1"/>
    </source>
</evidence>
<organism evidence="3 4">
    <name type="scientific">Panicum miliaceum</name>
    <name type="common">Proso millet</name>
    <name type="synonym">Broomcorn millet</name>
    <dbReference type="NCBI Taxonomy" id="4540"/>
    <lineage>
        <taxon>Eukaryota</taxon>
        <taxon>Viridiplantae</taxon>
        <taxon>Streptophyta</taxon>
        <taxon>Embryophyta</taxon>
        <taxon>Tracheophyta</taxon>
        <taxon>Spermatophyta</taxon>
        <taxon>Magnoliopsida</taxon>
        <taxon>Liliopsida</taxon>
        <taxon>Poales</taxon>
        <taxon>Poaceae</taxon>
        <taxon>PACMAD clade</taxon>
        <taxon>Panicoideae</taxon>
        <taxon>Panicodae</taxon>
        <taxon>Paniceae</taxon>
        <taxon>Panicinae</taxon>
        <taxon>Panicum</taxon>
        <taxon>Panicum sect. Panicum</taxon>
    </lineage>
</organism>
<sequence>MPFWSGFSANFVGVILAGLLVNLLMNLRLKYEIVTGVFLFLVSTVMWNALRSLKKKVAYGCGRHGQKLVDGLTLYVRRPDHPTDLTSAMTIRLGDEAVRSIKADLGLSPRSAIQAQGFVKIASEGILVLNVIFGEDDPSDRGYYLVYDSTDVSLYMTPCLPSRSLEVSYTSAPVLRLIGGGGDPQLVLMAHRSRYHHDDDDFLCLCTPASSPGITDRPWDTKMLRFPDLPGAFNAEAMFSFEGKAFWADTSQGLAYCDLRAAGNPAVELDFIGLPYGYEILDDDLPQDELTETEPAEMNRTIGYAGGRVKFICIDRPWGHPCNTMVRTWTLELGCKEWKPERGLLWKELWEQVAGRVLRYRDDVKMWDVEPRYPC</sequence>
<dbReference type="STRING" id="4540.A0A3L6TKM3"/>
<keyword evidence="4" id="KW-1185">Reference proteome</keyword>
<protein>
    <recommendedName>
        <fullName evidence="2">DUF1618 domain-containing protein</fullName>
    </recommendedName>
</protein>
<keyword evidence="1" id="KW-0472">Membrane</keyword>
<comment type="caution">
    <text evidence="3">The sequence shown here is derived from an EMBL/GenBank/DDBJ whole genome shotgun (WGS) entry which is preliminary data.</text>
</comment>